<gene>
    <name evidence="1" type="ORF">NM961_20650</name>
</gene>
<accession>A0ABT1QXX9</accession>
<dbReference type="EMBL" id="JANFQO010000025">
    <property type="protein sequence ID" value="MCQ4167133.1"/>
    <property type="molecule type" value="Genomic_DNA"/>
</dbReference>
<comment type="caution">
    <text evidence="1">The sequence shown here is derived from an EMBL/GenBank/DDBJ whole genome shotgun (WGS) entry which is preliminary data.</text>
</comment>
<protein>
    <submittedName>
        <fullName evidence="1">Uncharacterized protein</fullName>
    </submittedName>
</protein>
<sequence>MNRANRAGTLQGRVPAAAYGLPKACGALSHALARMPLRPGMIAPYPVHDEVA</sequence>
<reference evidence="1" key="1">
    <citation type="submission" date="2022-07" db="EMBL/GenBank/DDBJ databases">
        <title>Tahibacter sp., a new gammaproteobacterium isolated from the silt sample collected at pig farm.</title>
        <authorList>
            <person name="Chen H."/>
        </authorList>
    </citation>
    <scope>NUCLEOTIDE SEQUENCE</scope>
    <source>
        <strain evidence="1">P2K</strain>
    </source>
</reference>
<dbReference type="RefSeq" id="WP_255916321.1">
    <property type="nucleotide sequence ID" value="NZ_JANFQO010000025.1"/>
</dbReference>
<keyword evidence="2" id="KW-1185">Reference proteome</keyword>
<organism evidence="1 2">
    <name type="scientific">Tahibacter harae</name>
    <dbReference type="NCBI Taxonomy" id="2963937"/>
    <lineage>
        <taxon>Bacteria</taxon>
        <taxon>Pseudomonadati</taxon>
        <taxon>Pseudomonadota</taxon>
        <taxon>Gammaproteobacteria</taxon>
        <taxon>Lysobacterales</taxon>
        <taxon>Rhodanobacteraceae</taxon>
        <taxon>Tahibacter</taxon>
    </lineage>
</organism>
<proteinExistence type="predicted"/>
<dbReference type="Proteomes" id="UP001165498">
    <property type="component" value="Unassembled WGS sequence"/>
</dbReference>
<evidence type="ECO:0000313" key="2">
    <source>
        <dbReference type="Proteomes" id="UP001165498"/>
    </source>
</evidence>
<evidence type="ECO:0000313" key="1">
    <source>
        <dbReference type="EMBL" id="MCQ4167133.1"/>
    </source>
</evidence>
<name>A0ABT1QXX9_9GAMM</name>